<proteinExistence type="predicted"/>
<keyword evidence="5" id="KW-1185">Reference proteome</keyword>
<keyword evidence="2" id="KW-1133">Transmembrane helix</keyword>
<sequence>MRKLTRLGPALALALGLAAGPAAALPAAAHGGEIDVELGTDGGGRISAALTWAGDGHPVEESAVVVVRAVSASGDEAGPVTLVSAPEGVGWYLSEKVLLDEGHWTLTARVKEPGTAKVETEVDVVAPPEAPDDAAPAGSDESGSGDERSGDERSGDDGSADGSSGQEDPGEDAAGPEGAEAGPVAGDGSAQASGEATAGLPGWSGWVLAALVVVGGAVTAVVLRRRAS</sequence>
<evidence type="ECO:0000313" key="4">
    <source>
        <dbReference type="EMBL" id="GAA1875384.1"/>
    </source>
</evidence>
<feature type="region of interest" description="Disordered" evidence="1">
    <location>
        <begin position="115"/>
        <end position="201"/>
    </location>
</feature>
<evidence type="ECO:0000256" key="2">
    <source>
        <dbReference type="SAM" id="Phobius"/>
    </source>
</evidence>
<evidence type="ECO:0000256" key="3">
    <source>
        <dbReference type="SAM" id="SignalP"/>
    </source>
</evidence>
<feature type="compositionally biased region" description="Low complexity" evidence="1">
    <location>
        <begin position="160"/>
        <end position="188"/>
    </location>
</feature>
<reference evidence="4 5" key="1">
    <citation type="journal article" date="2019" name="Int. J. Syst. Evol. Microbiol.">
        <title>The Global Catalogue of Microorganisms (GCM) 10K type strain sequencing project: providing services to taxonomists for standard genome sequencing and annotation.</title>
        <authorList>
            <consortium name="The Broad Institute Genomics Platform"/>
            <consortium name="The Broad Institute Genome Sequencing Center for Infectious Disease"/>
            <person name="Wu L."/>
            <person name="Ma J."/>
        </authorList>
    </citation>
    <scope>NUCLEOTIDE SEQUENCE [LARGE SCALE GENOMIC DNA]</scope>
    <source>
        <strain evidence="4 5">JCM 14326</strain>
    </source>
</reference>
<evidence type="ECO:0000256" key="1">
    <source>
        <dbReference type="SAM" id="MobiDB-lite"/>
    </source>
</evidence>
<keyword evidence="3" id="KW-0732">Signal</keyword>
<feature type="transmembrane region" description="Helical" evidence="2">
    <location>
        <begin position="203"/>
        <end position="223"/>
    </location>
</feature>
<evidence type="ECO:0008006" key="6">
    <source>
        <dbReference type="Google" id="ProtNLM"/>
    </source>
</evidence>
<evidence type="ECO:0000313" key="5">
    <source>
        <dbReference type="Proteomes" id="UP001501094"/>
    </source>
</evidence>
<feature type="compositionally biased region" description="Low complexity" evidence="1">
    <location>
        <begin position="133"/>
        <end position="142"/>
    </location>
</feature>
<dbReference type="Proteomes" id="UP001501094">
    <property type="component" value="Unassembled WGS sequence"/>
</dbReference>
<gene>
    <name evidence="4" type="ORF">GCM10009751_38870</name>
</gene>
<comment type="caution">
    <text evidence="4">The sequence shown here is derived from an EMBL/GenBank/DDBJ whole genome shotgun (WGS) entry which is preliminary data.</text>
</comment>
<dbReference type="EMBL" id="BAAANL010000011">
    <property type="protein sequence ID" value="GAA1875384.1"/>
    <property type="molecule type" value="Genomic_DNA"/>
</dbReference>
<organism evidence="4 5">
    <name type="scientific">Myceligenerans crystallogenes</name>
    <dbReference type="NCBI Taxonomy" id="316335"/>
    <lineage>
        <taxon>Bacteria</taxon>
        <taxon>Bacillati</taxon>
        <taxon>Actinomycetota</taxon>
        <taxon>Actinomycetes</taxon>
        <taxon>Micrococcales</taxon>
        <taxon>Promicromonosporaceae</taxon>
        <taxon>Myceligenerans</taxon>
    </lineage>
</organism>
<accession>A0ABN2NM63</accession>
<feature type="compositionally biased region" description="Basic and acidic residues" evidence="1">
    <location>
        <begin position="145"/>
        <end position="156"/>
    </location>
</feature>
<feature type="signal peptide" evidence="3">
    <location>
        <begin position="1"/>
        <end position="24"/>
    </location>
</feature>
<protein>
    <recommendedName>
        <fullName evidence="6">CopC domain-containing protein</fullName>
    </recommendedName>
</protein>
<keyword evidence="2" id="KW-0812">Transmembrane</keyword>
<feature type="chain" id="PRO_5047003164" description="CopC domain-containing protein" evidence="3">
    <location>
        <begin position="25"/>
        <end position="228"/>
    </location>
</feature>
<name>A0ABN2NM63_9MICO</name>
<keyword evidence="2" id="KW-0472">Membrane</keyword>
<dbReference type="RefSeq" id="WP_344106285.1">
    <property type="nucleotide sequence ID" value="NZ_BAAANL010000011.1"/>
</dbReference>